<gene>
    <name evidence="4" type="ORF">DN068_14225</name>
</gene>
<feature type="signal peptide" evidence="2">
    <location>
        <begin position="1"/>
        <end position="20"/>
    </location>
</feature>
<keyword evidence="5" id="KW-1185">Reference proteome</keyword>
<comment type="caution">
    <text evidence="4">The sequence shown here is derived from an EMBL/GenBank/DDBJ whole genome shotgun (WGS) entry which is preliminary data.</text>
</comment>
<dbReference type="AlphaFoldDB" id="A0A2W2A9Y0"/>
<feature type="domain" description="Outer membrane protein beta-barrel" evidence="3">
    <location>
        <begin position="7"/>
        <end position="205"/>
    </location>
</feature>
<dbReference type="EMBL" id="QKTW01000019">
    <property type="protein sequence ID" value="PZF72091.1"/>
    <property type="molecule type" value="Genomic_DNA"/>
</dbReference>
<evidence type="ECO:0000313" key="4">
    <source>
        <dbReference type="EMBL" id="PZF72091.1"/>
    </source>
</evidence>
<reference evidence="4 5" key="1">
    <citation type="submission" date="2018-06" db="EMBL/GenBank/DDBJ databases">
        <title>Mucibacter soli gen. nov., sp. nov., a new member of the family Chitinophagaceae producing mucin.</title>
        <authorList>
            <person name="Kim M.-K."/>
            <person name="Park S."/>
            <person name="Kim T.-S."/>
            <person name="Joung Y."/>
            <person name="Han J.-H."/>
            <person name="Kim S.B."/>
        </authorList>
    </citation>
    <scope>NUCLEOTIDE SEQUENCE [LARGE SCALE GENOMIC DNA]</scope>
    <source>
        <strain evidence="4 5">R1-15</strain>
    </source>
</reference>
<evidence type="ECO:0000313" key="5">
    <source>
        <dbReference type="Proteomes" id="UP000248745"/>
    </source>
</evidence>
<dbReference type="Pfam" id="PF13505">
    <property type="entry name" value="OMP_b-brl"/>
    <property type="match status" value="1"/>
</dbReference>
<organism evidence="4 5">
    <name type="scientific">Taibaiella soli</name>
    <dbReference type="NCBI Taxonomy" id="1649169"/>
    <lineage>
        <taxon>Bacteria</taxon>
        <taxon>Pseudomonadati</taxon>
        <taxon>Bacteroidota</taxon>
        <taxon>Chitinophagia</taxon>
        <taxon>Chitinophagales</taxon>
        <taxon>Chitinophagaceae</taxon>
        <taxon>Taibaiella</taxon>
    </lineage>
</organism>
<accession>A0A2W2A9Y0</accession>
<protein>
    <recommendedName>
        <fullName evidence="3">Outer membrane protein beta-barrel domain-containing protein</fullName>
    </recommendedName>
</protein>
<keyword evidence="1 2" id="KW-0732">Signal</keyword>
<dbReference type="InterPro" id="IPR027385">
    <property type="entry name" value="Beta-barrel_OMP"/>
</dbReference>
<proteinExistence type="predicted"/>
<evidence type="ECO:0000256" key="1">
    <source>
        <dbReference type="ARBA" id="ARBA00022729"/>
    </source>
</evidence>
<dbReference type="InterPro" id="IPR011250">
    <property type="entry name" value="OMP/PagP_B-barrel"/>
</dbReference>
<name>A0A2W2A9Y0_9BACT</name>
<dbReference type="Gene3D" id="2.40.160.20">
    <property type="match status" value="1"/>
</dbReference>
<feature type="chain" id="PRO_5016021960" description="Outer membrane protein beta-barrel domain-containing protein" evidence="2">
    <location>
        <begin position="21"/>
        <end position="210"/>
    </location>
</feature>
<evidence type="ECO:0000256" key="2">
    <source>
        <dbReference type="SAM" id="SignalP"/>
    </source>
</evidence>
<dbReference type="SUPFAM" id="SSF56925">
    <property type="entry name" value="OMPA-like"/>
    <property type="match status" value="1"/>
</dbReference>
<sequence>MKKILFILAMICGAQIVAQAQAPAYTIHYTRDIFMGSWEIGVPTNNDFLNKTSAAGGRFEYRHMINPHVSIGVGLSWNSFEQHTSRKTYYSKDGGSAITTDVIKDIYTLPITAGVHYYFGDPHAKIKPYVGIGIGAQYSEQDVYFNIYNITYDNWGFCVRPEVGVIMPFNENVGGFVSAAYNVSTNKNDDFNISSLKHFAFNIGLAFSVR</sequence>
<evidence type="ECO:0000259" key="3">
    <source>
        <dbReference type="Pfam" id="PF13505"/>
    </source>
</evidence>
<dbReference type="RefSeq" id="WP_110999606.1">
    <property type="nucleotide sequence ID" value="NZ_QKTW01000019.1"/>
</dbReference>
<dbReference type="Proteomes" id="UP000248745">
    <property type="component" value="Unassembled WGS sequence"/>
</dbReference>
<dbReference type="OrthoDB" id="1094316at2"/>